<accession>A0A383EYM0</accession>
<reference evidence="1" key="1">
    <citation type="submission" date="2018-05" db="EMBL/GenBank/DDBJ databases">
        <authorList>
            <person name="Lanie J.A."/>
            <person name="Ng W.-L."/>
            <person name="Kazmierczak K.M."/>
            <person name="Andrzejewski T.M."/>
            <person name="Davidsen T.M."/>
            <person name="Wayne K.J."/>
            <person name="Tettelin H."/>
            <person name="Glass J.I."/>
            <person name="Rusch D."/>
            <person name="Podicherti R."/>
            <person name="Tsui H.-C.T."/>
            <person name="Winkler M.E."/>
        </authorList>
    </citation>
    <scope>NUCLEOTIDE SEQUENCE</scope>
</reference>
<dbReference type="InterPro" id="IPR029024">
    <property type="entry name" value="TerB-like"/>
</dbReference>
<dbReference type="EMBL" id="UINC01230028">
    <property type="protein sequence ID" value="SVE61977.1"/>
    <property type="molecule type" value="Genomic_DNA"/>
</dbReference>
<proteinExistence type="predicted"/>
<protein>
    <recommendedName>
        <fullName evidence="2">Co-chaperone DjlA N-terminal domain-containing protein</fullName>
    </recommendedName>
</protein>
<dbReference type="SUPFAM" id="SSF158682">
    <property type="entry name" value="TerB-like"/>
    <property type="match status" value="1"/>
</dbReference>
<feature type="non-terminal residue" evidence="1">
    <location>
        <position position="70"/>
    </location>
</feature>
<name>A0A383EYM0_9ZZZZ</name>
<dbReference type="Gene3D" id="1.10.3680.10">
    <property type="entry name" value="TerB-like"/>
    <property type="match status" value="1"/>
</dbReference>
<evidence type="ECO:0000313" key="1">
    <source>
        <dbReference type="EMBL" id="SVE61977.1"/>
    </source>
</evidence>
<sequence>MQLPNVEELSSEDKNWFARAIAGMIVADGRVDKSETVFLKQALGFLEDRSQVEEILGIVKQGKPPQMPPA</sequence>
<dbReference type="AlphaFoldDB" id="A0A383EYM0"/>
<gene>
    <name evidence="1" type="ORF">METZ01_LOCUS514831</name>
</gene>
<evidence type="ECO:0008006" key="2">
    <source>
        <dbReference type="Google" id="ProtNLM"/>
    </source>
</evidence>
<organism evidence="1">
    <name type="scientific">marine metagenome</name>
    <dbReference type="NCBI Taxonomy" id="408172"/>
    <lineage>
        <taxon>unclassified sequences</taxon>
        <taxon>metagenomes</taxon>
        <taxon>ecological metagenomes</taxon>
    </lineage>
</organism>